<evidence type="ECO:0000313" key="3">
    <source>
        <dbReference type="Proteomes" id="UP000717981"/>
    </source>
</evidence>
<name>A0A921P350_9GAMM</name>
<feature type="compositionally biased region" description="Pro residues" evidence="1">
    <location>
        <begin position="39"/>
        <end position="55"/>
    </location>
</feature>
<feature type="region of interest" description="Disordered" evidence="1">
    <location>
        <begin position="170"/>
        <end position="190"/>
    </location>
</feature>
<feature type="compositionally biased region" description="Pro residues" evidence="1">
    <location>
        <begin position="106"/>
        <end position="115"/>
    </location>
</feature>
<sequence>MGLMVALLLAPPQGRYRALVERPLERLRLVFVARAPATPELPPVEEPAHPPPTPAAPAAQAPRQAEAGGGEGPDPILPPARLHDDSGRVLLPADDAWARATRRPPGAAPPPGPPRDPMERKNPVDYRGTRFGKDWTSDGDLADVTRQELVRAQKKVAEFLLGQDIQHAQARPSPEVRFNPARHERPADLGSEATGDAWRAAPISYEPAPGLDGRASRRIREQIAELEAATQGCDAARVRRLLAPALQALENLQRAEYAWARGADPIRRAHELPNAANSAWDQARRALWYAGRQLSGCRR</sequence>
<reference evidence="2" key="1">
    <citation type="submission" date="2017-10" db="EMBL/GenBank/DDBJ databases">
        <title>Whole genome sequencing of members of genus Pseudoxanthomonas.</title>
        <authorList>
            <person name="Kumar S."/>
            <person name="Bansal K."/>
            <person name="Kaur A."/>
            <person name="Patil P."/>
            <person name="Sharma S."/>
            <person name="Patil P.B."/>
        </authorList>
    </citation>
    <scope>NUCLEOTIDE SEQUENCE</scope>
    <source>
        <strain evidence="2">DSM 22914</strain>
    </source>
</reference>
<evidence type="ECO:0000256" key="1">
    <source>
        <dbReference type="SAM" id="MobiDB-lite"/>
    </source>
</evidence>
<evidence type="ECO:0000313" key="2">
    <source>
        <dbReference type="EMBL" id="KAF1690711.1"/>
    </source>
</evidence>
<accession>A0A921P350</accession>
<proteinExistence type="predicted"/>
<feature type="region of interest" description="Disordered" evidence="1">
    <location>
        <begin position="39"/>
        <end position="133"/>
    </location>
</feature>
<dbReference type="EMBL" id="PDWK01000003">
    <property type="protein sequence ID" value="KAF1690711.1"/>
    <property type="molecule type" value="Genomic_DNA"/>
</dbReference>
<dbReference type="Proteomes" id="UP000717981">
    <property type="component" value="Unassembled WGS sequence"/>
</dbReference>
<protein>
    <submittedName>
        <fullName evidence="2">Uncharacterized protein</fullName>
    </submittedName>
</protein>
<feature type="compositionally biased region" description="Low complexity" evidence="1">
    <location>
        <begin position="56"/>
        <end position="66"/>
    </location>
</feature>
<feature type="compositionally biased region" description="Basic and acidic residues" evidence="1">
    <location>
        <begin position="116"/>
        <end position="133"/>
    </location>
</feature>
<organism evidence="2 3">
    <name type="scientific">Pseudoxanthomonas taiwanensis</name>
    <dbReference type="NCBI Taxonomy" id="176598"/>
    <lineage>
        <taxon>Bacteria</taxon>
        <taxon>Pseudomonadati</taxon>
        <taxon>Pseudomonadota</taxon>
        <taxon>Gammaproteobacteria</taxon>
        <taxon>Lysobacterales</taxon>
        <taxon>Lysobacteraceae</taxon>
        <taxon>Pseudoxanthomonas</taxon>
    </lineage>
</organism>
<keyword evidence="3" id="KW-1185">Reference proteome</keyword>
<gene>
    <name evidence="2" type="ORF">CR938_01375</name>
</gene>
<dbReference type="AlphaFoldDB" id="A0A921P350"/>
<comment type="caution">
    <text evidence="2">The sequence shown here is derived from an EMBL/GenBank/DDBJ whole genome shotgun (WGS) entry which is preliminary data.</text>
</comment>